<name>A0A1F6LSG8_9BACT</name>
<sequence length="141" mass="13956">MVSLIAATGWEGTHAQVQQAGTIAWGSTNTSLPAIAGKVINTGLGLLGLVFLGFALYAGFKWMTARGDSKAVDEAKQTIKNNIIGLIIIMSAYALTNFVMSQFGSITGAGGDDGGGAAGGAGGAAGQTQGDVPVPGGQNAV</sequence>
<dbReference type="AlphaFoldDB" id="A0A1F6LSG8"/>
<keyword evidence="2" id="KW-0472">Membrane</keyword>
<keyword evidence="2" id="KW-0812">Transmembrane</keyword>
<proteinExistence type="predicted"/>
<gene>
    <name evidence="3" type="ORF">A2848_01055</name>
</gene>
<evidence type="ECO:0000313" key="3">
    <source>
        <dbReference type="EMBL" id="OGH62286.1"/>
    </source>
</evidence>
<feature type="transmembrane region" description="Helical" evidence="2">
    <location>
        <begin position="81"/>
        <end position="100"/>
    </location>
</feature>
<evidence type="ECO:0000313" key="4">
    <source>
        <dbReference type="Proteomes" id="UP000176329"/>
    </source>
</evidence>
<evidence type="ECO:0000256" key="2">
    <source>
        <dbReference type="SAM" id="Phobius"/>
    </source>
</evidence>
<evidence type="ECO:0000256" key="1">
    <source>
        <dbReference type="SAM" id="MobiDB-lite"/>
    </source>
</evidence>
<dbReference type="InterPro" id="IPR043993">
    <property type="entry name" value="T4SS_pilin"/>
</dbReference>
<reference evidence="3 4" key="1">
    <citation type="journal article" date="2016" name="Nat. Commun.">
        <title>Thousands of microbial genomes shed light on interconnected biogeochemical processes in an aquifer system.</title>
        <authorList>
            <person name="Anantharaman K."/>
            <person name="Brown C.T."/>
            <person name="Hug L.A."/>
            <person name="Sharon I."/>
            <person name="Castelle C.J."/>
            <person name="Probst A.J."/>
            <person name="Thomas B.C."/>
            <person name="Singh A."/>
            <person name="Wilkins M.J."/>
            <person name="Karaoz U."/>
            <person name="Brodie E.L."/>
            <person name="Williams K.H."/>
            <person name="Hubbard S.S."/>
            <person name="Banfield J.F."/>
        </authorList>
    </citation>
    <scope>NUCLEOTIDE SEQUENCE [LARGE SCALE GENOMIC DNA]</scope>
</reference>
<organism evidence="3 4">
    <name type="scientific">Candidatus Magasanikbacteria bacterium RIFCSPHIGHO2_01_FULL_50_8</name>
    <dbReference type="NCBI Taxonomy" id="1798674"/>
    <lineage>
        <taxon>Bacteria</taxon>
        <taxon>Candidatus Magasanikiibacteriota</taxon>
    </lineage>
</organism>
<dbReference type="Pfam" id="PF18895">
    <property type="entry name" value="T4SS_pilin"/>
    <property type="match status" value="1"/>
</dbReference>
<dbReference type="EMBL" id="MFPV01000013">
    <property type="protein sequence ID" value="OGH62286.1"/>
    <property type="molecule type" value="Genomic_DNA"/>
</dbReference>
<feature type="transmembrane region" description="Helical" evidence="2">
    <location>
        <begin position="39"/>
        <end position="60"/>
    </location>
</feature>
<feature type="region of interest" description="Disordered" evidence="1">
    <location>
        <begin position="118"/>
        <end position="141"/>
    </location>
</feature>
<protein>
    <submittedName>
        <fullName evidence="3">Uncharacterized protein</fullName>
    </submittedName>
</protein>
<comment type="caution">
    <text evidence="3">The sequence shown here is derived from an EMBL/GenBank/DDBJ whole genome shotgun (WGS) entry which is preliminary data.</text>
</comment>
<accession>A0A1F6LSG8</accession>
<dbReference type="Proteomes" id="UP000176329">
    <property type="component" value="Unassembled WGS sequence"/>
</dbReference>
<keyword evidence="2" id="KW-1133">Transmembrane helix</keyword>